<gene>
    <name evidence="4" type="ORF">HU200_062907</name>
</gene>
<name>A0A835A4Y3_9POAL</name>
<evidence type="ECO:0000313" key="4">
    <source>
        <dbReference type="EMBL" id="KAF8652179.1"/>
    </source>
</evidence>
<evidence type="ECO:0000256" key="2">
    <source>
        <dbReference type="PIRSR" id="PIRSR613078-1"/>
    </source>
</evidence>
<dbReference type="EMBL" id="JACEFO010002669">
    <property type="protein sequence ID" value="KAF8652179.1"/>
    <property type="molecule type" value="Genomic_DNA"/>
</dbReference>
<dbReference type="AlphaFoldDB" id="A0A835A4Y3"/>
<evidence type="ECO:0000256" key="1">
    <source>
        <dbReference type="ARBA" id="ARBA00038362"/>
    </source>
</evidence>
<sequence length="215" mass="23960">MVFVRHGETEWNASGTVQGRLDHELNERGRQQSAKVACWLSKQVKPAAVYSSDLKRAQETAKKIVAACPESKLVIDQRLTERDMGMFQGMNKHDATKTDAYKAYSSNNDRNEHLPGGGESLNQLSERCVSCLNEIADKHMGERVVVVSHEEVIQEICRLADPTSSDRRKIPNTSITIVHISGSDGQWTLEKVGDISHLAEDSFPEHASVMNQETD</sequence>
<dbReference type="OrthoDB" id="354304at2759"/>
<reference evidence="4" key="1">
    <citation type="submission" date="2020-07" db="EMBL/GenBank/DDBJ databases">
        <title>Genome sequence and genetic diversity analysis of an under-domesticated orphan crop, white fonio (Digitaria exilis).</title>
        <authorList>
            <person name="Bennetzen J.L."/>
            <person name="Chen S."/>
            <person name="Ma X."/>
            <person name="Wang X."/>
            <person name="Yssel A.E.J."/>
            <person name="Chaluvadi S.R."/>
            <person name="Johnson M."/>
            <person name="Gangashetty P."/>
            <person name="Hamidou F."/>
            <person name="Sanogo M.D."/>
            <person name="Zwaenepoel A."/>
            <person name="Wallace J."/>
            <person name="Van De Peer Y."/>
            <person name="Van Deynze A."/>
        </authorList>
    </citation>
    <scope>NUCLEOTIDE SEQUENCE</scope>
    <source>
        <tissue evidence="4">Leaves</tissue>
    </source>
</reference>
<organism evidence="4 5">
    <name type="scientific">Digitaria exilis</name>
    <dbReference type="NCBI Taxonomy" id="1010633"/>
    <lineage>
        <taxon>Eukaryota</taxon>
        <taxon>Viridiplantae</taxon>
        <taxon>Streptophyta</taxon>
        <taxon>Embryophyta</taxon>
        <taxon>Tracheophyta</taxon>
        <taxon>Spermatophyta</taxon>
        <taxon>Magnoliopsida</taxon>
        <taxon>Liliopsida</taxon>
        <taxon>Poales</taxon>
        <taxon>Poaceae</taxon>
        <taxon>PACMAD clade</taxon>
        <taxon>Panicoideae</taxon>
        <taxon>Panicodae</taxon>
        <taxon>Paniceae</taxon>
        <taxon>Anthephorinae</taxon>
        <taxon>Digitaria</taxon>
    </lineage>
</organism>
<feature type="active site" description="Tele-phosphohistidine intermediate" evidence="2">
    <location>
        <position position="6"/>
    </location>
</feature>
<dbReference type="Pfam" id="PF00300">
    <property type="entry name" value="His_Phos_1"/>
    <property type="match status" value="1"/>
</dbReference>
<feature type="binding site" evidence="3">
    <location>
        <begin position="5"/>
        <end position="12"/>
    </location>
    <ligand>
        <name>substrate</name>
    </ligand>
</feature>
<keyword evidence="5" id="KW-1185">Reference proteome</keyword>
<dbReference type="CDD" id="cd07067">
    <property type="entry name" value="HP_PGM_like"/>
    <property type="match status" value="1"/>
</dbReference>
<comment type="caution">
    <text evidence="4">The sequence shown here is derived from an EMBL/GenBank/DDBJ whole genome shotgun (WGS) entry which is preliminary data.</text>
</comment>
<dbReference type="PANTHER" id="PTHR48100:SF29">
    <property type="entry name" value="OS11G0138600 PROTEIN"/>
    <property type="match status" value="1"/>
</dbReference>
<protein>
    <recommendedName>
        <fullName evidence="6">Phosphoglycerate mutase</fullName>
    </recommendedName>
</protein>
<dbReference type="Proteomes" id="UP000636709">
    <property type="component" value="Unassembled WGS sequence"/>
</dbReference>
<feature type="active site" description="Proton donor/acceptor" evidence="2">
    <location>
        <position position="81"/>
    </location>
</feature>
<dbReference type="GO" id="GO:0005829">
    <property type="term" value="C:cytosol"/>
    <property type="evidence" value="ECO:0007669"/>
    <property type="project" value="TreeGrafter"/>
</dbReference>
<dbReference type="InterPro" id="IPR013078">
    <property type="entry name" value="His_Pase_superF_clade-1"/>
</dbReference>
<dbReference type="Gene3D" id="3.40.50.1240">
    <property type="entry name" value="Phosphoglycerate mutase-like"/>
    <property type="match status" value="1"/>
</dbReference>
<evidence type="ECO:0000256" key="3">
    <source>
        <dbReference type="PIRSR" id="PIRSR613078-2"/>
    </source>
</evidence>
<dbReference type="InterPro" id="IPR050275">
    <property type="entry name" value="PGM_Phosphatase"/>
</dbReference>
<evidence type="ECO:0000313" key="5">
    <source>
        <dbReference type="Proteomes" id="UP000636709"/>
    </source>
</evidence>
<proteinExistence type="inferred from homology"/>
<evidence type="ECO:0008006" key="6">
    <source>
        <dbReference type="Google" id="ProtNLM"/>
    </source>
</evidence>
<dbReference type="SUPFAM" id="SSF53254">
    <property type="entry name" value="Phosphoglycerate mutase-like"/>
    <property type="match status" value="1"/>
</dbReference>
<feature type="binding site" evidence="3">
    <location>
        <position position="92"/>
    </location>
    <ligand>
        <name>substrate</name>
    </ligand>
</feature>
<dbReference type="SMART" id="SM00855">
    <property type="entry name" value="PGAM"/>
    <property type="match status" value="1"/>
</dbReference>
<accession>A0A835A4Y3</accession>
<feature type="binding site" evidence="3">
    <location>
        <position position="56"/>
    </location>
    <ligand>
        <name>substrate</name>
    </ligand>
</feature>
<comment type="similarity">
    <text evidence="1">Belongs to the phosphoglycerate mutase family.</text>
</comment>
<dbReference type="InterPro" id="IPR029033">
    <property type="entry name" value="His_PPase_superfam"/>
</dbReference>
<dbReference type="GO" id="GO:0016791">
    <property type="term" value="F:phosphatase activity"/>
    <property type="evidence" value="ECO:0007669"/>
    <property type="project" value="TreeGrafter"/>
</dbReference>
<dbReference type="PANTHER" id="PTHR48100">
    <property type="entry name" value="BROAD-SPECIFICITY PHOSPHATASE YOR283W-RELATED"/>
    <property type="match status" value="1"/>
</dbReference>